<dbReference type="PROSITE" id="PS00893">
    <property type="entry name" value="NUDIX_BOX"/>
    <property type="match status" value="1"/>
</dbReference>
<dbReference type="Pfam" id="PF00293">
    <property type="entry name" value="NUDIX"/>
    <property type="match status" value="1"/>
</dbReference>
<dbReference type="PANTHER" id="PTHR43046:SF14">
    <property type="entry name" value="MUTT_NUDIX FAMILY PROTEIN"/>
    <property type="match status" value="1"/>
</dbReference>
<dbReference type="RefSeq" id="WP_038665430.1">
    <property type="nucleotide sequence ID" value="NZ_CP009571.1"/>
</dbReference>
<protein>
    <submittedName>
        <fullName evidence="5">ADP-ribose pyrophosphatase</fullName>
    </submittedName>
</protein>
<dbReference type="eggNOG" id="COG1051">
    <property type="taxonomic scope" value="Bacteria"/>
</dbReference>
<dbReference type="InterPro" id="IPR020084">
    <property type="entry name" value="NUDIX_hydrolase_CS"/>
</dbReference>
<evidence type="ECO:0000256" key="2">
    <source>
        <dbReference type="ARBA" id="ARBA00022801"/>
    </source>
</evidence>
<dbReference type="PRINTS" id="PR00502">
    <property type="entry name" value="NUDIXFAMILY"/>
</dbReference>
<evidence type="ECO:0000313" key="5">
    <source>
        <dbReference type="EMBL" id="AIT07670.1"/>
    </source>
</evidence>
<keyword evidence="6" id="KW-1185">Reference proteome</keyword>
<dbReference type="InterPro" id="IPR020476">
    <property type="entry name" value="Nudix_hydrolase"/>
</dbReference>
<dbReference type="PANTHER" id="PTHR43046">
    <property type="entry name" value="GDP-MANNOSE MANNOSYL HYDROLASE"/>
    <property type="match status" value="1"/>
</dbReference>
<dbReference type="InterPro" id="IPR015797">
    <property type="entry name" value="NUDIX_hydrolase-like_dom_sf"/>
</dbReference>
<sequence length="137" mass="14813">MQSMTEPRVGCGAAIVVDGQILLLRRLKPPEAGCWGLSGGKIDLFETAEAAMRREVSEELGITVGAAEWLCWVDQIDADAGTHWVAPVYRVRDFTGTPRNCEPTKHEGPRWFALDALPEQLTTPTRVAVAALGVIGA</sequence>
<name>A0A097EJC1_9SPHN</name>
<evidence type="ECO:0000256" key="1">
    <source>
        <dbReference type="ARBA" id="ARBA00001946"/>
    </source>
</evidence>
<dbReference type="Proteomes" id="UP000033200">
    <property type="component" value="Chromosome"/>
</dbReference>
<dbReference type="CDD" id="cd04679">
    <property type="entry name" value="NUDIX_MutT_Nudt1"/>
    <property type="match status" value="1"/>
</dbReference>
<dbReference type="PROSITE" id="PS51462">
    <property type="entry name" value="NUDIX"/>
    <property type="match status" value="1"/>
</dbReference>
<feature type="domain" description="Nudix hydrolase" evidence="4">
    <location>
        <begin position="6"/>
        <end position="135"/>
    </location>
</feature>
<evidence type="ECO:0000256" key="3">
    <source>
        <dbReference type="RuleBase" id="RU003476"/>
    </source>
</evidence>
<organism evidence="5 6">
    <name type="scientific">Sphingomonas taxi</name>
    <dbReference type="NCBI Taxonomy" id="1549858"/>
    <lineage>
        <taxon>Bacteria</taxon>
        <taxon>Pseudomonadati</taxon>
        <taxon>Pseudomonadota</taxon>
        <taxon>Alphaproteobacteria</taxon>
        <taxon>Sphingomonadales</taxon>
        <taxon>Sphingomonadaceae</taxon>
        <taxon>Sphingomonas</taxon>
    </lineage>
</organism>
<dbReference type="InterPro" id="IPR000086">
    <property type="entry name" value="NUDIX_hydrolase_dom"/>
</dbReference>
<reference evidence="5 6" key="1">
    <citation type="submission" date="2014-09" db="EMBL/GenBank/DDBJ databases">
        <title>Using Illumina technology Improving SMRT sequencing Genome Assembly by RASTools.</title>
        <authorList>
            <person name="Zhou Y."/>
            <person name="Ma T."/>
            <person name="Liu T."/>
        </authorList>
    </citation>
    <scope>NUCLEOTIDE SEQUENCE [LARGE SCALE GENOMIC DNA]</scope>
    <source>
        <strain evidence="5 6">ATCC 55669</strain>
    </source>
</reference>
<dbReference type="EMBL" id="CP009571">
    <property type="protein sequence ID" value="AIT07670.1"/>
    <property type="molecule type" value="Genomic_DNA"/>
</dbReference>
<evidence type="ECO:0000259" key="4">
    <source>
        <dbReference type="PROSITE" id="PS51462"/>
    </source>
</evidence>
<gene>
    <name evidence="5" type="ORF">MC45_16285</name>
</gene>
<dbReference type="KEGG" id="stax:MC45_16285"/>
<dbReference type="AlphaFoldDB" id="A0A097EJC1"/>
<dbReference type="Gene3D" id="3.90.79.10">
    <property type="entry name" value="Nucleoside Triphosphate Pyrophosphohydrolase"/>
    <property type="match status" value="1"/>
</dbReference>
<keyword evidence="2 3" id="KW-0378">Hydrolase</keyword>
<dbReference type="SUPFAM" id="SSF55811">
    <property type="entry name" value="Nudix"/>
    <property type="match status" value="1"/>
</dbReference>
<dbReference type="GO" id="GO:0016787">
    <property type="term" value="F:hydrolase activity"/>
    <property type="evidence" value="ECO:0007669"/>
    <property type="project" value="UniProtKB-KW"/>
</dbReference>
<accession>A0A097EJC1</accession>
<comment type="cofactor">
    <cofactor evidence="1">
        <name>Mg(2+)</name>
        <dbReference type="ChEBI" id="CHEBI:18420"/>
    </cofactor>
</comment>
<dbReference type="HOGENOM" id="CLU_037162_20_6_5"/>
<proteinExistence type="inferred from homology"/>
<comment type="similarity">
    <text evidence="3">Belongs to the Nudix hydrolase family.</text>
</comment>
<evidence type="ECO:0000313" key="6">
    <source>
        <dbReference type="Proteomes" id="UP000033200"/>
    </source>
</evidence>